<proteinExistence type="predicted"/>
<keyword evidence="3" id="KW-1185">Reference proteome</keyword>
<accession>A0ABN3TU26</accession>
<evidence type="ECO:0000313" key="3">
    <source>
        <dbReference type="Proteomes" id="UP001501842"/>
    </source>
</evidence>
<dbReference type="InterPro" id="IPR000835">
    <property type="entry name" value="HTH_MarR-typ"/>
</dbReference>
<dbReference type="InterPro" id="IPR036390">
    <property type="entry name" value="WH_DNA-bd_sf"/>
</dbReference>
<dbReference type="PANTHER" id="PTHR33164">
    <property type="entry name" value="TRANSCRIPTIONAL REGULATOR, MARR FAMILY"/>
    <property type="match status" value="1"/>
</dbReference>
<sequence>MAGEDELRELSALLGAILPALMRAMERRIDREFPHPKPPDTQLSLMRLVRERDGITVREAAEALLMKPNNVSSLVSLLVKEGLLTRVQDPDDKRIAHLHVTDLALDRLTAVDDLITAYALESLRRLTDDQITALDRAVPGLNALAAHIREAAV</sequence>
<protein>
    <submittedName>
        <fullName evidence="2">MarR family winged helix-turn-helix transcriptional regulator</fullName>
    </submittedName>
</protein>
<dbReference type="PANTHER" id="PTHR33164:SF103">
    <property type="entry name" value="REGULATORY PROTEIN MARR"/>
    <property type="match status" value="1"/>
</dbReference>
<dbReference type="SMART" id="SM00347">
    <property type="entry name" value="HTH_MARR"/>
    <property type="match status" value="1"/>
</dbReference>
<dbReference type="PROSITE" id="PS50995">
    <property type="entry name" value="HTH_MARR_2"/>
    <property type="match status" value="1"/>
</dbReference>
<gene>
    <name evidence="2" type="ORF">GCM10010439_01820</name>
</gene>
<feature type="domain" description="HTH marR-type" evidence="1">
    <location>
        <begin position="11"/>
        <end position="143"/>
    </location>
</feature>
<dbReference type="InterPro" id="IPR039422">
    <property type="entry name" value="MarR/SlyA-like"/>
</dbReference>
<evidence type="ECO:0000313" key="2">
    <source>
        <dbReference type="EMBL" id="GAA2718574.1"/>
    </source>
</evidence>
<dbReference type="Gene3D" id="1.10.10.10">
    <property type="entry name" value="Winged helix-like DNA-binding domain superfamily/Winged helix DNA-binding domain"/>
    <property type="match status" value="1"/>
</dbReference>
<dbReference type="SUPFAM" id="SSF46785">
    <property type="entry name" value="Winged helix' DNA-binding domain"/>
    <property type="match status" value="1"/>
</dbReference>
<evidence type="ECO:0000259" key="1">
    <source>
        <dbReference type="PROSITE" id="PS50995"/>
    </source>
</evidence>
<comment type="caution">
    <text evidence="2">The sequence shown here is derived from an EMBL/GenBank/DDBJ whole genome shotgun (WGS) entry which is preliminary data.</text>
</comment>
<organism evidence="2 3">
    <name type="scientific">Actinocorallia aurantiaca</name>
    <dbReference type="NCBI Taxonomy" id="46204"/>
    <lineage>
        <taxon>Bacteria</taxon>
        <taxon>Bacillati</taxon>
        <taxon>Actinomycetota</taxon>
        <taxon>Actinomycetes</taxon>
        <taxon>Streptosporangiales</taxon>
        <taxon>Thermomonosporaceae</taxon>
        <taxon>Actinocorallia</taxon>
    </lineage>
</organism>
<reference evidence="2 3" key="1">
    <citation type="journal article" date="2019" name="Int. J. Syst. Evol. Microbiol.">
        <title>The Global Catalogue of Microorganisms (GCM) 10K type strain sequencing project: providing services to taxonomists for standard genome sequencing and annotation.</title>
        <authorList>
            <consortium name="The Broad Institute Genomics Platform"/>
            <consortium name="The Broad Institute Genome Sequencing Center for Infectious Disease"/>
            <person name="Wu L."/>
            <person name="Ma J."/>
        </authorList>
    </citation>
    <scope>NUCLEOTIDE SEQUENCE [LARGE SCALE GENOMIC DNA]</scope>
    <source>
        <strain evidence="2 3">JCM 8201</strain>
    </source>
</reference>
<name>A0ABN3TU26_9ACTN</name>
<dbReference type="InterPro" id="IPR036388">
    <property type="entry name" value="WH-like_DNA-bd_sf"/>
</dbReference>
<dbReference type="Pfam" id="PF12802">
    <property type="entry name" value="MarR_2"/>
    <property type="match status" value="1"/>
</dbReference>
<dbReference type="RefSeq" id="WP_344448115.1">
    <property type="nucleotide sequence ID" value="NZ_BAAATZ010000002.1"/>
</dbReference>
<dbReference type="Proteomes" id="UP001501842">
    <property type="component" value="Unassembled WGS sequence"/>
</dbReference>
<dbReference type="EMBL" id="BAAATZ010000002">
    <property type="protein sequence ID" value="GAA2718574.1"/>
    <property type="molecule type" value="Genomic_DNA"/>
</dbReference>